<name>A0ABR9EB56_9GAMM</name>
<keyword evidence="2" id="KW-1133">Transmembrane helix</keyword>
<protein>
    <recommendedName>
        <fullName evidence="5">Sugar transporter</fullName>
    </recommendedName>
</protein>
<evidence type="ECO:0008006" key="5">
    <source>
        <dbReference type="Google" id="ProtNLM"/>
    </source>
</evidence>
<keyword evidence="4" id="KW-1185">Reference proteome</keyword>
<organism evidence="3 4">
    <name type="scientific">Pseudoalteromonas aurantia 208</name>
    <dbReference type="NCBI Taxonomy" id="1314867"/>
    <lineage>
        <taxon>Bacteria</taxon>
        <taxon>Pseudomonadati</taxon>
        <taxon>Pseudomonadota</taxon>
        <taxon>Gammaproteobacteria</taxon>
        <taxon>Alteromonadales</taxon>
        <taxon>Pseudoalteromonadaceae</taxon>
        <taxon>Pseudoalteromonas</taxon>
    </lineage>
</organism>
<dbReference type="EMBL" id="AQGV01000012">
    <property type="protein sequence ID" value="MBE0368232.1"/>
    <property type="molecule type" value="Genomic_DNA"/>
</dbReference>
<keyword evidence="2" id="KW-0812">Transmembrane</keyword>
<dbReference type="RefSeq" id="WP_192507539.1">
    <property type="nucleotide sequence ID" value="NZ_AQGV01000012.1"/>
</dbReference>
<evidence type="ECO:0000256" key="2">
    <source>
        <dbReference type="SAM" id="Phobius"/>
    </source>
</evidence>
<keyword evidence="1" id="KW-0175">Coiled coil</keyword>
<dbReference type="PANTHER" id="PTHR32309:SF31">
    <property type="entry name" value="CAPSULAR EXOPOLYSACCHARIDE FAMILY"/>
    <property type="match status" value="1"/>
</dbReference>
<feature type="transmembrane region" description="Helical" evidence="2">
    <location>
        <begin position="21"/>
        <end position="41"/>
    </location>
</feature>
<evidence type="ECO:0000313" key="3">
    <source>
        <dbReference type="EMBL" id="MBE0368232.1"/>
    </source>
</evidence>
<proteinExistence type="predicted"/>
<feature type="transmembrane region" description="Helical" evidence="2">
    <location>
        <begin position="427"/>
        <end position="452"/>
    </location>
</feature>
<feature type="coiled-coil region" evidence="1">
    <location>
        <begin position="326"/>
        <end position="360"/>
    </location>
</feature>
<sequence length="499" mass="56253">MLVKEQIKRLIYLALYALYSRAKLFAVPLLVVPLVVFFFAATAQKQYTNHATILIEESSLLNPFLDDLSFSFELSNRMAALRTLVISRKVLTSVAKEANLLSDDPTSHEIDLVQQKLSQGLSLSLVGDELVRIHLKWHEPSQMKLILEKVVEKFIERLLAPTKASLDTSEQFFYQQLDALRGELEKSEDELAKFKVTYSDTLPDVLNSNRQMLDKLINDKQQKFVILSGAEAKLKALASKLGQANPILGRLEEKIIRSESDLSLLKTRYTDKHSKVIEKTRELANLKQRQQTLLSHGTDLDVTDLDKLWQMANTLSTGSNGESTVLVSQILALEDAKNMVQQHQQEFDMLTEQTSKLSQRLLITSDIEKQLRKLERDYDVKQTLYKDMLSRYEMAKVTGKLVKYEGPDKVKTIERAYSPTKAINTALSVSAIVGVVLGIFTGFACVFVATLCDSHLKDLATIEKLAAQPVLTVLPIIRLDQDQIVNGQVVSRQIEGEES</sequence>
<accession>A0ABR9EB56</accession>
<dbReference type="InterPro" id="IPR050445">
    <property type="entry name" value="Bact_polysacc_biosynth/exp"/>
</dbReference>
<comment type="caution">
    <text evidence="3">The sequence shown here is derived from an EMBL/GenBank/DDBJ whole genome shotgun (WGS) entry which is preliminary data.</text>
</comment>
<keyword evidence="2" id="KW-0472">Membrane</keyword>
<gene>
    <name evidence="3" type="ORF">PAUR_a1793</name>
</gene>
<dbReference type="PANTHER" id="PTHR32309">
    <property type="entry name" value="TYROSINE-PROTEIN KINASE"/>
    <property type="match status" value="1"/>
</dbReference>
<evidence type="ECO:0000313" key="4">
    <source>
        <dbReference type="Proteomes" id="UP000615755"/>
    </source>
</evidence>
<evidence type="ECO:0000256" key="1">
    <source>
        <dbReference type="SAM" id="Coils"/>
    </source>
</evidence>
<reference evidence="3 4" key="1">
    <citation type="submission" date="2015-03" db="EMBL/GenBank/DDBJ databases">
        <title>Genome sequence of Pseudoalteromonas aurantia.</title>
        <authorList>
            <person name="Xie B.-B."/>
            <person name="Rong J.-C."/>
            <person name="Qin Q.-L."/>
            <person name="Zhang Y.-Z."/>
        </authorList>
    </citation>
    <scope>NUCLEOTIDE SEQUENCE [LARGE SCALE GENOMIC DNA]</scope>
    <source>
        <strain evidence="3 4">208</strain>
    </source>
</reference>
<dbReference type="Proteomes" id="UP000615755">
    <property type="component" value="Unassembled WGS sequence"/>
</dbReference>